<evidence type="ECO:0000256" key="3">
    <source>
        <dbReference type="ARBA" id="ARBA00022917"/>
    </source>
</evidence>
<keyword evidence="7" id="KW-1185">Reference proteome</keyword>
<dbReference type="OrthoDB" id="10265695at2759"/>
<dbReference type="STRING" id="554055.A0A2P6VDT9"/>
<dbReference type="SMART" id="SM00232">
    <property type="entry name" value="JAB_MPN"/>
    <property type="match status" value="1"/>
</dbReference>
<dbReference type="InterPro" id="IPR000555">
    <property type="entry name" value="JAMM/MPN+_dom"/>
</dbReference>
<comment type="subcellular location">
    <subcellularLocation>
        <location evidence="4">Cytoplasm</location>
    </subcellularLocation>
</comment>
<dbReference type="PANTHER" id="PTHR10410">
    <property type="entry name" value="EUKARYOTIC TRANSLATION INITIATION FACTOR 3 -RELATED"/>
    <property type="match status" value="1"/>
</dbReference>
<evidence type="ECO:0000256" key="4">
    <source>
        <dbReference type="HAMAP-Rule" id="MF_03007"/>
    </source>
</evidence>
<dbReference type="GO" id="GO:0005852">
    <property type="term" value="C:eukaryotic translation initiation factor 3 complex"/>
    <property type="evidence" value="ECO:0007669"/>
    <property type="project" value="UniProtKB-UniRule"/>
</dbReference>
<dbReference type="GO" id="GO:0001732">
    <property type="term" value="P:formation of cytoplasmic translation initiation complex"/>
    <property type="evidence" value="ECO:0007669"/>
    <property type="project" value="UniProtKB-UniRule"/>
</dbReference>
<evidence type="ECO:0000313" key="7">
    <source>
        <dbReference type="Proteomes" id="UP000239649"/>
    </source>
</evidence>
<dbReference type="Gene3D" id="3.40.140.10">
    <property type="entry name" value="Cytidine Deaminase, domain 2"/>
    <property type="match status" value="1"/>
</dbReference>
<reference evidence="6 7" key="1">
    <citation type="journal article" date="2018" name="Plant J.">
        <title>Genome sequences of Chlorella sorokiniana UTEX 1602 and Micractinium conductrix SAG 241.80: implications to maltose excretion by a green alga.</title>
        <authorList>
            <person name="Arriola M.B."/>
            <person name="Velmurugan N."/>
            <person name="Zhang Y."/>
            <person name="Plunkett M.H."/>
            <person name="Hondzo H."/>
            <person name="Barney B.M."/>
        </authorList>
    </citation>
    <scope>NUCLEOTIDE SEQUENCE [LARGE SCALE GENOMIC DNA]</scope>
    <source>
        <strain evidence="6 7">SAG 241.80</strain>
    </source>
</reference>
<dbReference type="InterPro" id="IPR045810">
    <property type="entry name" value="eIF3h_C"/>
</dbReference>
<name>A0A2P6VDT9_9CHLO</name>
<organism evidence="6 7">
    <name type="scientific">Micractinium conductrix</name>
    <dbReference type="NCBI Taxonomy" id="554055"/>
    <lineage>
        <taxon>Eukaryota</taxon>
        <taxon>Viridiplantae</taxon>
        <taxon>Chlorophyta</taxon>
        <taxon>core chlorophytes</taxon>
        <taxon>Trebouxiophyceae</taxon>
        <taxon>Chlorellales</taxon>
        <taxon>Chlorellaceae</taxon>
        <taxon>Chlorella clade</taxon>
        <taxon>Micractinium</taxon>
    </lineage>
</organism>
<evidence type="ECO:0000259" key="5">
    <source>
        <dbReference type="PROSITE" id="PS50249"/>
    </source>
</evidence>
<dbReference type="Proteomes" id="UP000239649">
    <property type="component" value="Unassembled WGS sequence"/>
</dbReference>
<feature type="domain" description="MPN" evidence="5">
    <location>
        <begin position="25"/>
        <end position="160"/>
    </location>
</feature>
<dbReference type="Pfam" id="PF19445">
    <property type="entry name" value="eIF3h_C"/>
    <property type="match status" value="1"/>
</dbReference>
<dbReference type="InterPro" id="IPR050242">
    <property type="entry name" value="JAMM_MPN+_peptidase_M67A"/>
</dbReference>
<keyword evidence="2 4" id="KW-0396">Initiation factor</keyword>
<evidence type="ECO:0000256" key="2">
    <source>
        <dbReference type="ARBA" id="ARBA00022540"/>
    </source>
</evidence>
<dbReference type="InterPro" id="IPR027524">
    <property type="entry name" value="eIF3h"/>
</dbReference>
<dbReference type="Pfam" id="PF01398">
    <property type="entry name" value="JAB"/>
    <property type="match status" value="1"/>
</dbReference>
<dbReference type="GO" id="GO:0016282">
    <property type="term" value="C:eukaryotic 43S preinitiation complex"/>
    <property type="evidence" value="ECO:0007669"/>
    <property type="project" value="UniProtKB-UniRule"/>
</dbReference>
<dbReference type="InterPro" id="IPR037518">
    <property type="entry name" value="MPN"/>
</dbReference>
<comment type="subunit">
    <text evidence="4">Component of the eukaryotic translation initiation factor 3 (eIF-3) complex.</text>
</comment>
<dbReference type="AlphaFoldDB" id="A0A2P6VDT9"/>
<protein>
    <recommendedName>
        <fullName evidence="4">Eukaryotic translation initiation factor 3 subunit H</fullName>
        <shortName evidence="4">eIF3h</shortName>
    </recommendedName>
</protein>
<proteinExistence type="inferred from homology"/>
<dbReference type="GO" id="GO:0003743">
    <property type="term" value="F:translation initiation factor activity"/>
    <property type="evidence" value="ECO:0007669"/>
    <property type="project" value="UniProtKB-UniRule"/>
</dbReference>
<comment type="similarity">
    <text evidence="4">Belongs to the eIF-3 subunit H family.</text>
</comment>
<comment type="caution">
    <text evidence="6">The sequence shown here is derived from an EMBL/GenBank/DDBJ whole genome shotgun (WGS) entry which is preliminary data.</text>
</comment>
<dbReference type="GO" id="GO:0008237">
    <property type="term" value="F:metallopeptidase activity"/>
    <property type="evidence" value="ECO:0007669"/>
    <property type="project" value="InterPro"/>
</dbReference>
<keyword evidence="1 4" id="KW-0963">Cytoplasm</keyword>
<dbReference type="HAMAP" id="MF_03007">
    <property type="entry name" value="eIF3h"/>
    <property type="match status" value="1"/>
</dbReference>
<sequence length="340" mass="36989">MAAAPISFAAMASKEKVVKEPLNTVQVEGQVILKIAKHCREADAAAIITGQLLGLDVGATLEITDAFPYPGHMGEEQEAGEGGESYQLEMMRCLRDVNADNNTVGWYQSTISGSYQVVEIVETFVSYMASLERCVCLVYDTTAAAGGALGVKAVRLGDSFVQAYREGSLTIEKIRAKGLSWHDVFVEIPVTVHNSHMAAALAAEIAPPSATTALDYERLGLGVAPLLEKNLEFLNDCLDDVMGEQGKLSMYQNNVRRQQQAIAQFKMQRRQDNLVRRAAGEETLSEDPPEGMFKAVAEPNQLDNMLLSNQMASYCQHINTATEQALSKLKLMDGLQAALP</sequence>
<evidence type="ECO:0000313" key="6">
    <source>
        <dbReference type="EMBL" id="PSC72242.1"/>
    </source>
</evidence>
<comment type="function">
    <text evidence="4">Component of the eukaryotic translation initiation factor 3 (eIF-3) complex, which is involved in protein synthesis of a specialized repertoire of mRNAs and, together with other initiation factors, stimulates binding of mRNA and methionyl-tRNAi to the 40S ribosome. The eIF-3 complex specifically targets and initiates translation of a subset of mRNAs involved in cell proliferation.</text>
</comment>
<gene>
    <name evidence="6" type="ORF">C2E20_4353</name>
</gene>
<dbReference type="CDD" id="cd08065">
    <property type="entry name" value="MPN_eIF3h"/>
    <property type="match status" value="1"/>
</dbReference>
<dbReference type="EMBL" id="LHPF02000011">
    <property type="protein sequence ID" value="PSC72242.1"/>
    <property type="molecule type" value="Genomic_DNA"/>
</dbReference>
<accession>A0A2P6VDT9</accession>
<evidence type="ECO:0000256" key="1">
    <source>
        <dbReference type="ARBA" id="ARBA00022490"/>
    </source>
</evidence>
<dbReference type="GO" id="GO:0033290">
    <property type="term" value="C:eukaryotic 48S preinitiation complex"/>
    <property type="evidence" value="ECO:0007669"/>
    <property type="project" value="UniProtKB-UniRule"/>
</dbReference>
<dbReference type="PROSITE" id="PS50249">
    <property type="entry name" value="MPN"/>
    <property type="match status" value="1"/>
</dbReference>
<keyword evidence="3 4" id="KW-0648">Protein biosynthesis</keyword>